<reference evidence="2 3" key="1">
    <citation type="journal article" date="2015" name="Nature">
        <title>rRNA introns, odd ribosomes, and small enigmatic genomes across a large radiation of phyla.</title>
        <authorList>
            <person name="Brown C.T."/>
            <person name="Hug L.A."/>
            <person name="Thomas B.C."/>
            <person name="Sharon I."/>
            <person name="Castelle C.J."/>
            <person name="Singh A."/>
            <person name="Wilkins M.J."/>
            <person name="Williams K.H."/>
            <person name="Banfield J.F."/>
        </authorList>
    </citation>
    <scope>NUCLEOTIDE SEQUENCE [LARGE SCALE GENOMIC DNA]</scope>
</reference>
<evidence type="ECO:0000256" key="1">
    <source>
        <dbReference type="SAM" id="MobiDB-lite"/>
    </source>
</evidence>
<feature type="region of interest" description="Disordered" evidence="1">
    <location>
        <begin position="21"/>
        <end position="51"/>
    </location>
</feature>
<feature type="compositionally biased region" description="Polar residues" evidence="1">
    <location>
        <begin position="154"/>
        <end position="163"/>
    </location>
</feature>
<feature type="compositionally biased region" description="Basic and acidic residues" evidence="1">
    <location>
        <begin position="27"/>
        <end position="36"/>
    </location>
</feature>
<accession>A0A0G1XQU7</accession>
<name>A0A0G1XQU7_9BACT</name>
<evidence type="ECO:0000313" key="2">
    <source>
        <dbReference type="EMBL" id="KKW33250.1"/>
    </source>
</evidence>
<proteinExistence type="predicted"/>
<comment type="caution">
    <text evidence="2">The sequence shown here is derived from an EMBL/GenBank/DDBJ whole genome shotgun (WGS) entry which is preliminary data.</text>
</comment>
<dbReference type="EMBL" id="LCRH01000006">
    <property type="protein sequence ID" value="KKW33250.1"/>
    <property type="molecule type" value="Genomic_DNA"/>
</dbReference>
<feature type="region of interest" description="Disordered" evidence="1">
    <location>
        <begin position="127"/>
        <end position="163"/>
    </location>
</feature>
<gene>
    <name evidence="2" type="ORF">UY76_C0006G0008</name>
</gene>
<protein>
    <submittedName>
        <fullName evidence="2">Uncharacterized protein</fullName>
    </submittedName>
</protein>
<dbReference type="AlphaFoldDB" id="A0A0G1XQU7"/>
<dbReference type="Proteomes" id="UP000034054">
    <property type="component" value="Unassembled WGS sequence"/>
</dbReference>
<sequence>MELLLIIRLIFQLGMNVDAKNPLPFKRGSETSKVNENRPLPPEQARAQTKQDVARMREGMREKEARQIVDAQLKAGLDQNGLRQALKTDILAWKEKINLAAEFDQHAQDELTMAQAKLTYLDKLARIPPEVPPRSTEDPKGSPTDVLPFRETRGSTQTEHLPS</sequence>
<evidence type="ECO:0000313" key="3">
    <source>
        <dbReference type="Proteomes" id="UP000034054"/>
    </source>
</evidence>
<organism evidence="2 3">
    <name type="scientific">Candidatus Uhrbacteria bacterium GW2011_GWA2_52_8d</name>
    <dbReference type="NCBI Taxonomy" id="1618979"/>
    <lineage>
        <taxon>Bacteria</taxon>
        <taxon>Candidatus Uhriibacteriota</taxon>
    </lineage>
</organism>